<feature type="compositionally biased region" description="Polar residues" evidence="2">
    <location>
        <begin position="145"/>
        <end position="156"/>
    </location>
</feature>
<reference evidence="3" key="1">
    <citation type="submission" date="2022-05" db="EMBL/GenBank/DDBJ databases">
        <authorList>
            <person name="Okamura Y."/>
        </authorList>
    </citation>
    <scope>NUCLEOTIDE SEQUENCE</scope>
</reference>
<name>A0A9P0SFY7_PIEBR</name>
<organism evidence="3 4">
    <name type="scientific">Pieris brassicae</name>
    <name type="common">White butterfly</name>
    <name type="synonym">Large white butterfly</name>
    <dbReference type="NCBI Taxonomy" id="7116"/>
    <lineage>
        <taxon>Eukaryota</taxon>
        <taxon>Metazoa</taxon>
        <taxon>Ecdysozoa</taxon>
        <taxon>Arthropoda</taxon>
        <taxon>Hexapoda</taxon>
        <taxon>Insecta</taxon>
        <taxon>Pterygota</taxon>
        <taxon>Neoptera</taxon>
        <taxon>Endopterygota</taxon>
        <taxon>Lepidoptera</taxon>
        <taxon>Glossata</taxon>
        <taxon>Ditrysia</taxon>
        <taxon>Papilionoidea</taxon>
        <taxon>Pieridae</taxon>
        <taxon>Pierinae</taxon>
        <taxon>Pieris</taxon>
    </lineage>
</organism>
<evidence type="ECO:0000313" key="3">
    <source>
        <dbReference type="EMBL" id="CAH3829893.1"/>
    </source>
</evidence>
<dbReference type="EMBL" id="CALOZG010000001">
    <property type="protein sequence ID" value="CAH3829893.1"/>
    <property type="molecule type" value="Genomic_DNA"/>
</dbReference>
<feature type="compositionally biased region" description="Polar residues" evidence="2">
    <location>
        <begin position="166"/>
        <end position="178"/>
    </location>
</feature>
<accession>A0A9P0SFY7</accession>
<proteinExistence type="predicted"/>
<protein>
    <submittedName>
        <fullName evidence="3">Uncharacterized protein</fullName>
    </submittedName>
</protein>
<evidence type="ECO:0000256" key="2">
    <source>
        <dbReference type="SAM" id="MobiDB-lite"/>
    </source>
</evidence>
<dbReference type="AlphaFoldDB" id="A0A9P0SFY7"/>
<evidence type="ECO:0000313" key="4">
    <source>
        <dbReference type="Proteomes" id="UP001152562"/>
    </source>
</evidence>
<keyword evidence="4" id="KW-1185">Reference proteome</keyword>
<sequence length="205" mass="22387">MFLWSVEGKTRKVVTSVNPVSLSTNVIQRQFEPIDEAFVQHKDVLLEMLETKLKELREKKKKKHDSESPSRCNVGGAELRLNARGLSVVGEADAAIRLTSDNTSLALEASGVAAVGHARVTLNGPNVPHISGLGQLFAGNPIGDCTQSKTTNNTGDKTIDDESEPRIQSNVTESQHPRSTTRKLTQKMAHFSVTTPLEMAPEYPE</sequence>
<dbReference type="Proteomes" id="UP001152562">
    <property type="component" value="Unassembled WGS sequence"/>
</dbReference>
<comment type="caution">
    <text evidence="3">The sequence shown here is derived from an EMBL/GenBank/DDBJ whole genome shotgun (WGS) entry which is preliminary data.</text>
</comment>
<feature type="coiled-coil region" evidence="1">
    <location>
        <begin position="39"/>
        <end position="66"/>
    </location>
</feature>
<evidence type="ECO:0000256" key="1">
    <source>
        <dbReference type="SAM" id="Coils"/>
    </source>
</evidence>
<feature type="region of interest" description="Disordered" evidence="2">
    <location>
        <begin position="144"/>
        <end position="184"/>
    </location>
</feature>
<gene>
    <name evidence="3" type="ORF">PIBRA_LOCUS140</name>
</gene>
<keyword evidence="1" id="KW-0175">Coiled coil</keyword>